<name>A0A6C0JRJ9_9ZZZZ</name>
<protein>
    <submittedName>
        <fullName evidence="1">Uncharacterized protein</fullName>
    </submittedName>
</protein>
<reference evidence="1" key="1">
    <citation type="journal article" date="2020" name="Nature">
        <title>Giant virus diversity and host interactions through global metagenomics.</title>
        <authorList>
            <person name="Schulz F."/>
            <person name="Roux S."/>
            <person name="Paez-Espino D."/>
            <person name="Jungbluth S."/>
            <person name="Walsh D.A."/>
            <person name="Denef V.J."/>
            <person name="McMahon K.D."/>
            <person name="Konstantinidis K.T."/>
            <person name="Eloe-Fadrosh E.A."/>
            <person name="Kyrpides N.C."/>
            <person name="Woyke T."/>
        </authorList>
    </citation>
    <scope>NUCLEOTIDE SEQUENCE</scope>
    <source>
        <strain evidence="1">GVMAG-M-3300027747-57</strain>
    </source>
</reference>
<accession>A0A6C0JRJ9</accession>
<proteinExistence type="predicted"/>
<organism evidence="1">
    <name type="scientific">viral metagenome</name>
    <dbReference type="NCBI Taxonomy" id="1070528"/>
    <lineage>
        <taxon>unclassified sequences</taxon>
        <taxon>metagenomes</taxon>
        <taxon>organismal metagenomes</taxon>
    </lineage>
</organism>
<evidence type="ECO:0000313" key="1">
    <source>
        <dbReference type="EMBL" id="QHU06324.1"/>
    </source>
</evidence>
<sequence length="89" mass="10194">MLQSMNMYNACDYGGVNRVESLGFDKEKTFYEILAIATENKCSIIIKDGNGKWYLKAQNVANYDSLKEKIEENVGKSPASRKCWLLKFE</sequence>
<dbReference type="EMBL" id="MN740431">
    <property type="protein sequence ID" value="QHU06324.1"/>
    <property type="molecule type" value="Genomic_DNA"/>
</dbReference>
<dbReference type="AlphaFoldDB" id="A0A6C0JRJ9"/>